<dbReference type="AlphaFoldDB" id="A0A9N9HCG5"/>
<dbReference type="HAMAP" id="MF_03117">
    <property type="entry name" value="Salvage_MtnC_euk"/>
    <property type="match status" value="1"/>
</dbReference>
<comment type="subcellular location">
    <subcellularLocation>
        <location evidence="6">Cytoplasm</location>
    </subcellularLocation>
    <subcellularLocation>
        <location evidence="6">Nucleus</location>
    </subcellularLocation>
</comment>
<dbReference type="GO" id="GO:0005634">
    <property type="term" value="C:nucleus"/>
    <property type="evidence" value="ECO:0007669"/>
    <property type="project" value="UniProtKB-SubCell"/>
</dbReference>
<dbReference type="InterPro" id="IPR023214">
    <property type="entry name" value="HAD_sf"/>
</dbReference>
<dbReference type="EMBL" id="CAJVPV010011841">
    <property type="protein sequence ID" value="CAG8664956.1"/>
    <property type="molecule type" value="Genomic_DNA"/>
</dbReference>
<feature type="binding site" evidence="6">
    <location>
        <position position="18"/>
    </location>
    <ligand>
        <name>Mg(2+)</name>
        <dbReference type="ChEBI" id="CHEBI:18420"/>
    </ligand>
</feature>
<comment type="function">
    <text evidence="6">Bifunctional enzyme that catalyzes the enolization of 2,3-diketo-5-methylthiopentyl-1-phosphate (DK-MTP-1-P) into the intermediate 2-hydroxy-3-keto-5-methylthiopentenyl-1-phosphate (HK-MTPenyl-1-P), which is then dephosphorylated to form the acireductone 1,2-dihydroxy-3-keto-5-methylthiopentene (DHK-MTPene).</text>
</comment>
<comment type="pathway">
    <text evidence="6">Amino-acid biosynthesis; L-methionine biosynthesis via salvage pathway; L-methionine from S-methyl-5-thio-alpha-D-ribose 1-phosphate: step 3/6.</text>
</comment>
<accession>A0A9N9HCG5</accession>
<feature type="binding site" evidence="6">
    <location>
        <position position="16"/>
    </location>
    <ligand>
        <name>Mg(2+)</name>
        <dbReference type="ChEBI" id="CHEBI:18420"/>
    </ligand>
</feature>
<keyword evidence="5 6" id="KW-0486">Methionine biosynthesis</keyword>
<sequence>MSQIAIDYTYKCVLLDIEGTTTPISFVHDKLFPFVTNNLENFLNKNWKNNELQEQIQLLREQAIKDVSAGEFPDAKAIPEEIDNNEEEVKNAVIQNITWQMKLNRKIAALKSFQGYMWRGGYESGELKGIVYQDVIEALKRWREIGIKIYIYSSGSIAAQKLLFGYSDNGNLLEYFSGHFDTTIGSKLEKQSYEDIAKEVKFEPTEILFLSDNVKEIVAAKSAKFKVAIVDRPKNAPLSDKDRNDFIVFTDFLQVLAHPEFIASQG</sequence>
<evidence type="ECO:0000313" key="8">
    <source>
        <dbReference type="Proteomes" id="UP000789342"/>
    </source>
</evidence>
<keyword evidence="2 6" id="KW-0479">Metal-binding</keyword>
<keyword evidence="3 6" id="KW-0378">Hydrolase</keyword>
<keyword evidence="4 6" id="KW-0460">Magnesium</keyword>
<comment type="caution">
    <text evidence="7">The sequence shown here is derived from an EMBL/GenBank/DDBJ whole genome shotgun (WGS) entry which is preliminary data.</text>
</comment>
<dbReference type="InterPro" id="IPR006439">
    <property type="entry name" value="HAD-SF_hydro_IA"/>
</dbReference>
<dbReference type="InterPro" id="IPR036412">
    <property type="entry name" value="HAD-like_sf"/>
</dbReference>
<keyword evidence="1 6" id="KW-0028">Amino-acid biosynthesis</keyword>
<organism evidence="7 8">
    <name type="scientific">Acaulospora morrowiae</name>
    <dbReference type="NCBI Taxonomy" id="94023"/>
    <lineage>
        <taxon>Eukaryota</taxon>
        <taxon>Fungi</taxon>
        <taxon>Fungi incertae sedis</taxon>
        <taxon>Mucoromycota</taxon>
        <taxon>Glomeromycotina</taxon>
        <taxon>Glomeromycetes</taxon>
        <taxon>Diversisporales</taxon>
        <taxon>Acaulosporaceae</taxon>
        <taxon>Acaulospora</taxon>
    </lineage>
</organism>
<protein>
    <recommendedName>
        <fullName evidence="6">Enolase-phosphatase E1</fullName>
        <ecNumber evidence="6">3.1.3.77</ecNumber>
    </recommendedName>
    <alternativeName>
        <fullName evidence="6">2,3-diketo-5-methylthio-1-phosphopentane phosphatase</fullName>
    </alternativeName>
</protein>
<evidence type="ECO:0000256" key="6">
    <source>
        <dbReference type="HAMAP-Rule" id="MF_03117"/>
    </source>
</evidence>
<evidence type="ECO:0000313" key="7">
    <source>
        <dbReference type="EMBL" id="CAG8664956.1"/>
    </source>
</evidence>
<dbReference type="GO" id="GO:0019509">
    <property type="term" value="P:L-methionine salvage from methylthioadenosine"/>
    <property type="evidence" value="ECO:0007669"/>
    <property type="project" value="UniProtKB-UniRule"/>
</dbReference>
<dbReference type="SFLD" id="SFLDS00003">
    <property type="entry name" value="Haloacid_Dehalogenase"/>
    <property type="match status" value="1"/>
</dbReference>
<dbReference type="SFLD" id="SFLDG01129">
    <property type="entry name" value="C1.5:_HAD__Beta-PGM__Phosphata"/>
    <property type="match status" value="1"/>
</dbReference>
<comment type="subunit">
    <text evidence="6">Monomer.</text>
</comment>
<keyword evidence="6" id="KW-0963">Cytoplasm</keyword>
<comment type="similarity">
    <text evidence="6">Belongs to the HAD-like hydrolase superfamily. MasA/MtnC family.</text>
</comment>
<dbReference type="OrthoDB" id="272500at2759"/>
<keyword evidence="6" id="KW-0539">Nucleus</keyword>
<dbReference type="InterPro" id="IPR027511">
    <property type="entry name" value="ENOPH1_eukaryotes"/>
</dbReference>
<dbReference type="Pfam" id="PF00702">
    <property type="entry name" value="Hydrolase"/>
    <property type="match status" value="1"/>
</dbReference>
<dbReference type="GO" id="GO:0000287">
    <property type="term" value="F:magnesium ion binding"/>
    <property type="evidence" value="ECO:0007669"/>
    <property type="project" value="UniProtKB-UniRule"/>
</dbReference>
<dbReference type="GO" id="GO:0043874">
    <property type="term" value="F:acireductone synthase activity"/>
    <property type="evidence" value="ECO:0007669"/>
    <property type="project" value="UniProtKB-EC"/>
</dbReference>
<reference evidence="7" key="1">
    <citation type="submission" date="2021-06" db="EMBL/GenBank/DDBJ databases">
        <authorList>
            <person name="Kallberg Y."/>
            <person name="Tangrot J."/>
            <person name="Rosling A."/>
        </authorList>
    </citation>
    <scope>NUCLEOTIDE SEQUENCE</scope>
    <source>
        <strain evidence="7">CL551</strain>
    </source>
</reference>
<dbReference type="SUPFAM" id="SSF56784">
    <property type="entry name" value="HAD-like"/>
    <property type="match status" value="1"/>
</dbReference>
<comment type="catalytic activity">
    <reaction evidence="6">
        <text>5-methylsulfanyl-2,3-dioxopentyl phosphate + H2O = 1,2-dihydroxy-5-(methylsulfanyl)pent-1-en-3-one + phosphate</text>
        <dbReference type="Rhea" id="RHEA:21700"/>
        <dbReference type="ChEBI" id="CHEBI:15377"/>
        <dbReference type="ChEBI" id="CHEBI:43474"/>
        <dbReference type="ChEBI" id="CHEBI:49252"/>
        <dbReference type="ChEBI" id="CHEBI:58828"/>
        <dbReference type="EC" id="3.1.3.77"/>
    </reaction>
</comment>
<evidence type="ECO:0000256" key="2">
    <source>
        <dbReference type="ARBA" id="ARBA00022723"/>
    </source>
</evidence>
<proteinExistence type="inferred from homology"/>
<comment type="pathway">
    <text evidence="6">Amino-acid biosynthesis; L-methionine biosynthesis via salvage pathway; L-methionine from S-methyl-5-thio-alpha-D-ribose 1-phosphate: step 4/6.</text>
</comment>
<dbReference type="Gene3D" id="1.10.720.60">
    <property type="match status" value="1"/>
</dbReference>
<evidence type="ECO:0000256" key="5">
    <source>
        <dbReference type="ARBA" id="ARBA00023167"/>
    </source>
</evidence>
<evidence type="ECO:0000256" key="4">
    <source>
        <dbReference type="ARBA" id="ARBA00022842"/>
    </source>
</evidence>
<dbReference type="NCBIfam" id="TIGR01691">
    <property type="entry name" value="enolase-ppase"/>
    <property type="match status" value="1"/>
</dbReference>
<dbReference type="NCBIfam" id="TIGR01549">
    <property type="entry name" value="HAD-SF-IA-v1"/>
    <property type="match status" value="1"/>
</dbReference>
<dbReference type="GO" id="GO:0005737">
    <property type="term" value="C:cytoplasm"/>
    <property type="evidence" value="ECO:0007669"/>
    <property type="project" value="UniProtKB-SubCell"/>
</dbReference>
<keyword evidence="8" id="KW-1185">Reference proteome</keyword>
<dbReference type="FunFam" id="3.40.50.1000:FF:000079">
    <property type="entry name" value="Enolase-phosphatase E1"/>
    <property type="match status" value="1"/>
</dbReference>
<dbReference type="SFLD" id="SFLDF00044">
    <property type="entry name" value="enolase-phosphatase"/>
    <property type="match status" value="1"/>
</dbReference>
<feature type="binding site" evidence="6">
    <location>
        <position position="212"/>
    </location>
    <ligand>
        <name>Mg(2+)</name>
        <dbReference type="ChEBI" id="CHEBI:18420"/>
    </ligand>
</feature>
<dbReference type="HAMAP" id="MF_01681">
    <property type="entry name" value="Salvage_MtnC"/>
    <property type="match status" value="1"/>
</dbReference>
<feature type="binding site" evidence="6">
    <location>
        <begin position="153"/>
        <end position="154"/>
    </location>
    <ligand>
        <name>substrate</name>
    </ligand>
</feature>
<feature type="binding site" evidence="6">
    <location>
        <position position="187"/>
    </location>
    <ligand>
        <name>substrate</name>
    </ligand>
</feature>
<dbReference type="PANTHER" id="PTHR20371">
    <property type="entry name" value="ENOLASE-PHOSPHATASE E1"/>
    <property type="match status" value="1"/>
</dbReference>
<gene>
    <name evidence="6" type="primary">UTR4</name>
    <name evidence="7" type="ORF">AMORRO_LOCUS10569</name>
</gene>
<evidence type="ECO:0000256" key="3">
    <source>
        <dbReference type="ARBA" id="ARBA00022801"/>
    </source>
</evidence>
<dbReference type="Proteomes" id="UP000789342">
    <property type="component" value="Unassembled WGS sequence"/>
</dbReference>
<dbReference type="PANTHER" id="PTHR20371:SF1">
    <property type="entry name" value="ENOLASE-PHOSPHATASE E1"/>
    <property type="match status" value="1"/>
</dbReference>
<dbReference type="SFLD" id="SFLDG01133">
    <property type="entry name" value="C1.5.4:_Enolase-phosphatase_Li"/>
    <property type="match status" value="1"/>
</dbReference>
<dbReference type="EC" id="3.1.3.77" evidence="6"/>
<dbReference type="InterPro" id="IPR023943">
    <property type="entry name" value="Enolase-ppase_E1"/>
</dbReference>
<name>A0A9N9HCG5_9GLOM</name>
<dbReference type="CDD" id="cd01629">
    <property type="entry name" value="HAD_EP"/>
    <property type="match status" value="1"/>
</dbReference>
<comment type="cofactor">
    <cofactor evidence="6">
        <name>Mg(2+)</name>
        <dbReference type="ChEBI" id="CHEBI:18420"/>
    </cofactor>
    <text evidence="6">Binds 1 Mg(2+) ion per subunit.</text>
</comment>
<evidence type="ECO:0000256" key="1">
    <source>
        <dbReference type="ARBA" id="ARBA00022605"/>
    </source>
</evidence>
<dbReference type="Gene3D" id="3.40.50.1000">
    <property type="entry name" value="HAD superfamily/HAD-like"/>
    <property type="match status" value="1"/>
</dbReference>